<dbReference type="EMBL" id="JALLAZ020001674">
    <property type="protein sequence ID" value="KAL3768551.1"/>
    <property type="molecule type" value="Genomic_DNA"/>
</dbReference>
<comment type="caution">
    <text evidence="2">The sequence shown here is derived from an EMBL/GenBank/DDBJ whole genome shotgun (WGS) entry which is preliminary data.</text>
</comment>
<dbReference type="AlphaFoldDB" id="A0ABD3N0F7"/>
<protein>
    <submittedName>
        <fullName evidence="2">Uncharacterized protein</fullName>
    </submittedName>
</protein>
<accession>A0ABD3N0F7</accession>
<evidence type="ECO:0000256" key="1">
    <source>
        <dbReference type="SAM" id="SignalP"/>
    </source>
</evidence>
<evidence type="ECO:0000313" key="2">
    <source>
        <dbReference type="EMBL" id="KAL3768551.1"/>
    </source>
</evidence>
<dbReference type="Proteomes" id="UP001530315">
    <property type="component" value="Unassembled WGS sequence"/>
</dbReference>
<feature type="chain" id="PRO_5044874204" evidence="1">
    <location>
        <begin position="18"/>
        <end position="600"/>
    </location>
</feature>
<sequence>MNKLKLVSILALGLGLAAREAVGFASRAVLCRECISTHFPQRVSVRYYQPPENYNDDAPPFSDAETPRDRARRMSMARELQSLFYKEEIPYQKPAAQTYGSTALRNLPTLTTHDRINSADVSSLLPGYQYVWHIHSPQHCHMFHSILSGPAPWYIGHVFLPGSTPSKSKSSEDEVETSIIDSTESYSDVQNRLKSGSPLYGTLIRITDRRFQDDDGSIVVAVQSIDRIRVHSVASAPGTYLSTDVQLSPEVELMNSYFDRALMSSATYISSHGDAANIDENSNALTCPSAVSGAARAAAAADSSRVRRFEYLPIFLEEKPTRPRSPQILQSSSSESNVKKLIKNAIREQDKMKTENGPEYISVVQLCNYDAFEYSSLGNADSVTSQALKTYWQHLAKEKSQNVICEGDIFDAYGGSSTKNPFVLPEPAAPTYSSRPVSVDAVQIMERHVWCSLDEMIRLLSIAAASTVAVPIPSQLLGLLPIRNDWPRGFALEDYAKSLAKPGSAIGTAFKSPFVRVDEISSSNSSSYSPLRRAQRLSFAIWLLLDGLAMTGAQPPPPPRNVILAMDIEERLNAARQTLDGINSILRKIIPENRKDRDDN</sequence>
<gene>
    <name evidence="2" type="ORF">ACHAW5_004962</name>
</gene>
<dbReference type="PANTHER" id="PTHR46732:SF8">
    <property type="entry name" value="ATP-DEPENDENT PROTEASE LA (LON) DOMAIN PROTEIN"/>
    <property type="match status" value="1"/>
</dbReference>
<keyword evidence="3" id="KW-1185">Reference proteome</keyword>
<evidence type="ECO:0000313" key="3">
    <source>
        <dbReference type="Proteomes" id="UP001530315"/>
    </source>
</evidence>
<reference evidence="2 3" key="1">
    <citation type="submission" date="2024-10" db="EMBL/GenBank/DDBJ databases">
        <title>Updated reference genomes for cyclostephanoid diatoms.</title>
        <authorList>
            <person name="Roberts W.R."/>
            <person name="Alverson A.J."/>
        </authorList>
    </citation>
    <scope>NUCLEOTIDE SEQUENCE [LARGE SCALE GENOMIC DNA]</scope>
    <source>
        <strain evidence="2 3">AJA276-08</strain>
    </source>
</reference>
<dbReference type="PANTHER" id="PTHR46732">
    <property type="entry name" value="ATP-DEPENDENT PROTEASE LA (LON) DOMAIN PROTEIN"/>
    <property type="match status" value="1"/>
</dbReference>
<keyword evidence="1" id="KW-0732">Signal</keyword>
<feature type="signal peptide" evidence="1">
    <location>
        <begin position="1"/>
        <end position="17"/>
    </location>
</feature>
<organism evidence="2 3">
    <name type="scientific">Stephanodiscus triporus</name>
    <dbReference type="NCBI Taxonomy" id="2934178"/>
    <lineage>
        <taxon>Eukaryota</taxon>
        <taxon>Sar</taxon>
        <taxon>Stramenopiles</taxon>
        <taxon>Ochrophyta</taxon>
        <taxon>Bacillariophyta</taxon>
        <taxon>Coscinodiscophyceae</taxon>
        <taxon>Thalassiosirophycidae</taxon>
        <taxon>Stephanodiscales</taxon>
        <taxon>Stephanodiscaceae</taxon>
        <taxon>Stephanodiscus</taxon>
    </lineage>
</organism>
<name>A0ABD3N0F7_9STRA</name>
<proteinExistence type="predicted"/>